<dbReference type="OrthoDB" id="10636925at2759"/>
<reference evidence="2 3" key="2">
    <citation type="journal article" date="2019" name="G3 (Bethesda)">
        <title>Hybrid Assembly of the Genome of the Entomopathogenic Nematode Steinernema carpocapsae Identifies the X-Chromosome.</title>
        <authorList>
            <person name="Serra L."/>
            <person name="Macchietto M."/>
            <person name="Macias-Munoz A."/>
            <person name="McGill C.J."/>
            <person name="Rodriguez I.M."/>
            <person name="Rodriguez B."/>
            <person name="Murad R."/>
            <person name="Mortazavi A."/>
        </authorList>
    </citation>
    <scope>NUCLEOTIDE SEQUENCE [LARGE SCALE GENOMIC DNA]</scope>
    <source>
        <strain evidence="2 3">ALL</strain>
    </source>
</reference>
<organism evidence="2 3">
    <name type="scientific">Steinernema carpocapsae</name>
    <name type="common">Entomopathogenic nematode</name>
    <dbReference type="NCBI Taxonomy" id="34508"/>
    <lineage>
        <taxon>Eukaryota</taxon>
        <taxon>Metazoa</taxon>
        <taxon>Ecdysozoa</taxon>
        <taxon>Nematoda</taxon>
        <taxon>Chromadorea</taxon>
        <taxon>Rhabditida</taxon>
        <taxon>Tylenchina</taxon>
        <taxon>Panagrolaimomorpha</taxon>
        <taxon>Strongyloidoidea</taxon>
        <taxon>Steinernematidae</taxon>
        <taxon>Steinernema</taxon>
    </lineage>
</organism>
<evidence type="ECO:0000256" key="1">
    <source>
        <dbReference type="SAM" id="SignalP"/>
    </source>
</evidence>
<keyword evidence="1" id="KW-0732">Signal</keyword>
<protein>
    <submittedName>
        <fullName evidence="2">Uncharacterized protein</fullName>
    </submittedName>
</protein>
<dbReference type="EMBL" id="AZBU02000001">
    <property type="protein sequence ID" value="TMS39364.1"/>
    <property type="molecule type" value="Genomic_DNA"/>
</dbReference>
<gene>
    <name evidence="2" type="ORF">L596_005900</name>
</gene>
<keyword evidence="3" id="KW-1185">Reference proteome</keyword>
<name>A0A4U8V1S1_STECR</name>
<feature type="signal peptide" evidence="1">
    <location>
        <begin position="1"/>
        <end position="19"/>
    </location>
</feature>
<dbReference type="Proteomes" id="UP000298663">
    <property type="component" value="Unassembled WGS sequence"/>
</dbReference>
<accession>A0A4U8V1S1</accession>
<dbReference type="AlphaFoldDB" id="A0A4U8V1S1"/>
<comment type="caution">
    <text evidence="2">The sequence shown here is derived from an EMBL/GenBank/DDBJ whole genome shotgun (WGS) entry which is preliminary data.</text>
</comment>
<feature type="chain" id="PRO_5021019100" evidence="1">
    <location>
        <begin position="20"/>
        <end position="167"/>
    </location>
</feature>
<sequence length="167" mass="19133">MNTIAYSFLILALLMGVRCARNRELFGKRAIPFDQLFPLGRKRAGRELLGKRSDPSAAAVSSEWFGRESRRGRELFGKRSAAGLMDLYPVDYNDADLNTRILAEPSIEYRFNPEQDVSIEMGDMRSKRRSRELLGKRSSYELSDDQFESLLSAIRRDRRGRGHELLG</sequence>
<evidence type="ECO:0000313" key="3">
    <source>
        <dbReference type="Proteomes" id="UP000298663"/>
    </source>
</evidence>
<reference evidence="2 3" key="1">
    <citation type="journal article" date="2015" name="Genome Biol.">
        <title>Comparative genomics of Steinernema reveals deeply conserved gene regulatory networks.</title>
        <authorList>
            <person name="Dillman A.R."/>
            <person name="Macchietto M."/>
            <person name="Porter C.F."/>
            <person name="Rogers A."/>
            <person name="Williams B."/>
            <person name="Antoshechkin I."/>
            <person name="Lee M.M."/>
            <person name="Goodwin Z."/>
            <person name="Lu X."/>
            <person name="Lewis E.E."/>
            <person name="Goodrich-Blair H."/>
            <person name="Stock S.P."/>
            <person name="Adams B.J."/>
            <person name="Sternberg P.W."/>
            <person name="Mortazavi A."/>
        </authorList>
    </citation>
    <scope>NUCLEOTIDE SEQUENCE [LARGE SCALE GENOMIC DNA]</scope>
    <source>
        <strain evidence="2 3">ALL</strain>
    </source>
</reference>
<evidence type="ECO:0000313" key="2">
    <source>
        <dbReference type="EMBL" id="TMS39364.1"/>
    </source>
</evidence>
<proteinExistence type="predicted"/>